<dbReference type="InterPro" id="IPR005135">
    <property type="entry name" value="Endo/exonuclease/phosphatase"/>
</dbReference>
<dbReference type="Pfam" id="PF03372">
    <property type="entry name" value="Exo_endo_phos"/>
    <property type="match status" value="1"/>
</dbReference>
<keyword evidence="1" id="KW-0472">Membrane</keyword>
<dbReference type="PANTHER" id="PTHR14859:SF1">
    <property type="entry name" value="PGAP2-INTERACTING PROTEIN"/>
    <property type="match status" value="1"/>
</dbReference>
<protein>
    <submittedName>
        <fullName evidence="3">Endonuclease/exonuclease/phosphatase family protein</fullName>
    </submittedName>
</protein>
<dbReference type="CDD" id="cd09084">
    <property type="entry name" value="EEP-2"/>
    <property type="match status" value="1"/>
</dbReference>
<comment type="caution">
    <text evidence="3">The sequence shown here is derived from an EMBL/GenBank/DDBJ whole genome shotgun (WGS) entry which is preliminary data.</text>
</comment>
<feature type="transmembrane region" description="Helical" evidence="1">
    <location>
        <begin position="12"/>
        <end position="36"/>
    </location>
</feature>
<organism evidence="3 4">
    <name type="scientific">Sphingobacterium bambusae</name>
    <dbReference type="NCBI Taxonomy" id="662858"/>
    <lineage>
        <taxon>Bacteria</taxon>
        <taxon>Pseudomonadati</taxon>
        <taxon>Bacteroidota</taxon>
        <taxon>Sphingobacteriia</taxon>
        <taxon>Sphingobacteriales</taxon>
        <taxon>Sphingobacteriaceae</taxon>
        <taxon>Sphingobacterium</taxon>
    </lineage>
</organism>
<dbReference type="Proteomes" id="UP001597525">
    <property type="component" value="Unassembled WGS sequence"/>
</dbReference>
<dbReference type="InterPro" id="IPR051916">
    <property type="entry name" value="GPI-anchor_lipid_remodeler"/>
</dbReference>
<dbReference type="RefSeq" id="WP_320186218.1">
    <property type="nucleotide sequence ID" value="NZ_CP138332.1"/>
</dbReference>
<evidence type="ECO:0000256" key="1">
    <source>
        <dbReference type="SAM" id="Phobius"/>
    </source>
</evidence>
<keyword evidence="1" id="KW-0812">Transmembrane</keyword>
<evidence type="ECO:0000259" key="2">
    <source>
        <dbReference type="Pfam" id="PF03372"/>
    </source>
</evidence>
<feature type="transmembrane region" description="Helical" evidence="1">
    <location>
        <begin position="42"/>
        <end position="69"/>
    </location>
</feature>
<keyword evidence="1" id="KW-1133">Transmembrane helix</keyword>
<reference evidence="4" key="1">
    <citation type="journal article" date="2019" name="Int. J. Syst. Evol. Microbiol.">
        <title>The Global Catalogue of Microorganisms (GCM) 10K type strain sequencing project: providing services to taxonomists for standard genome sequencing and annotation.</title>
        <authorList>
            <consortium name="The Broad Institute Genomics Platform"/>
            <consortium name="The Broad Institute Genome Sequencing Center for Infectious Disease"/>
            <person name="Wu L."/>
            <person name="Ma J."/>
        </authorList>
    </citation>
    <scope>NUCLEOTIDE SEQUENCE [LARGE SCALE GENOMIC DNA]</scope>
    <source>
        <strain evidence="4">KCTC 22814</strain>
    </source>
</reference>
<keyword evidence="4" id="KW-1185">Reference proteome</keyword>
<proteinExistence type="predicted"/>
<keyword evidence="3" id="KW-0378">Hydrolase</keyword>
<sequence>MAKKNIFRSDLGFFSKTVFICNIIAILLLLLSYAAAYINPKIIWPIAFFGLGYLPILLLNIGFVCYWLVRKPKYALLMALPILLGWNLLNQHLGFRKQEHRTEKPDSTLRIMTFNAHLFTEIDKIPATDVKNDVISLVKKTNPDILCFQEFFSKIKGTKKMTKRIVEEAGFQDYYFEPAMKSEHEAYGQVIFSKFPIINSGTITKNEYGINRIIFADILRNNDTIRVYNVHLRSFGLQTEDKEFIQNPSHSANEEHATRRVGRKLKYAFEGRSRQAEALRDHMDSTRYPIIVMGDFNDTPMSYSVNLIRNGLKNTFREKGSGWGVTHYEMLPFLQIDYIFCSRRFHVEHYHVVKEKLSDHYPVWADIRF</sequence>
<name>A0ABW6BEV5_9SPHI</name>
<dbReference type="PANTHER" id="PTHR14859">
    <property type="entry name" value="CALCOFLUOR WHITE HYPERSENSITIVE PROTEIN PRECURSOR"/>
    <property type="match status" value="1"/>
</dbReference>
<keyword evidence="3" id="KW-0540">Nuclease</keyword>
<accession>A0ABW6BEV5</accession>
<gene>
    <name evidence="3" type="ORF">ACFS7Y_08510</name>
</gene>
<feature type="transmembrane region" description="Helical" evidence="1">
    <location>
        <begin position="76"/>
        <end position="95"/>
    </location>
</feature>
<dbReference type="InterPro" id="IPR036691">
    <property type="entry name" value="Endo/exonu/phosph_ase_sf"/>
</dbReference>
<feature type="domain" description="Endonuclease/exonuclease/phosphatase" evidence="2">
    <location>
        <begin position="112"/>
        <end position="360"/>
    </location>
</feature>
<evidence type="ECO:0000313" key="4">
    <source>
        <dbReference type="Proteomes" id="UP001597525"/>
    </source>
</evidence>
<dbReference type="Gene3D" id="3.60.10.10">
    <property type="entry name" value="Endonuclease/exonuclease/phosphatase"/>
    <property type="match status" value="1"/>
</dbReference>
<dbReference type="SUPFAM" id="SSF56219">
    <property type="entry name" value="DNase I-like"/>
    <property type="match status" value="1"/>
</dbReference>
<evidence type="ECO:0000313" key="3">
    <source>
        <dbReference type="EMBL" id="MFD2967427.1"/>
    </source>
</evidence>
<dbReference type="EMBL" id="JBHUPB010000006">
    <property type="protein sequence ID" value="MFD2967427.1"/>
    <property type="molecule type" value="Genomic_DNA"/>
</dbReference>
<dbReference type="GO" id="GO:0004519">
    <property type="term" value="F:endonuclease activity"/>
    <property type="evidence" value="ECO:0007669"/>
    <property type="project" value="UniProtKB-KW"/>
</dbReference>
<keyword evidence="3" id="KW-0255">Endonuclease</keyword>